<keyword evidence="4" id="KW-0862">Zinc</keyword>
<evidence type="ECO:0000256" key="3">
    <source>
        <dbReference type="ARBA" id="ARBA00023242"/>
    </source>
</evidence>
<keyword evidence="4" id="KW-0479">Metal-binding</keyword>
<dbReference type="InterPro" id="IPR000679">
    <property type="entry name" value="Znf_GATA"/>
</dbReference>
<dbReference type="InParanoid" id="G0MME0"/>
<keyword evidence="2" id="KW-0804">Transcription</keyword>
<keyword evidence="4" id="KW-0863">Zinc-finger</keyword>
<evidence type="ECO:0000256" key="4">
    <source>
        <dbReference type="PROSITE-ProRule" id="PRU00094"/>
    </source>
</evidence>
<sequence>MPYPLPLPIPTVTITTVTTNPLPFLNPEAFLGLPSNSNFLPTNFPTTTTGSLPLPTLMPASPSPPAINAHAKDGSINYYSPNYSQPTLPHIPAPPVALPPCAPPAPSTPTTAAPRKCGNCGTTESCIWRNVKSKESIRCHKCYGYRQRTKKERPAAVIKANRVIKMKRI</sequence>
<evidence type="ECO:0000256" key="1">
    <source>
        <dbReference type="ARBA" id="ARBA00023015"/>
    </source>
</evidence>
<dbReference type="Proteomes" id="UP000008068">
    <property type="component" value="Unassembled WGS sequence"/>
</dbReference>
<evidence type="ECO:0000313" key="6">
    <source>
        <dbReference type="EMBL" id="EGT37481.1"/>
    </source>
</evidence>
<organism evidence="7">
    <name type="scientific">Caenorhabditis brenneri</name>
    <name type="common">Nematode worm</name>
    <dbReference type="NCBI Taxonomy" id="135651"/>
    <lineage>
        <taxon>Eukaryota</taxon>
        <taxon>Metazoa</taxon>
        <taxon>Ecdysozoa</taxon>
        <taxon>Nematoda</taxon>
        <taxon>Chromadorea</taxon>
        <taxon>Rhabditida</taxon>
        <taxon>Rhabditina</taxon>
        <taxon>Rhabditomorpha</taxon>
        <taxon>Rhabditoidea</taxon>
        <taxon>Rhabditidae</taxon>
        <taxon>Peloderinae</taxon>
        <taxon>Caenorhabditis</taxon>
    </lineage>
</organism>
<name>G0MME0_CAEBE</name>
<dbReference type="GO" id="GO:0043565">
    <property type="term" value="F:sequence-specific DNA binding"/>
    <property type="evidence" value="ECO:0007669"/>
    <property type="project" value="InterPro"/>
</dbReference>
<evidence type="ECO:0000313" key="7">
    <source>
        <dbReference type="Proteomes" id="UP000008068"/>
    </source>
</evidence>
<proteinExistence type="predicted"/>
<keyword evidence="3" id="KW-0539">Nucleus</keyword>
<dbReference type="STRING" id="135651.G0MME0"/>
<dbReference type="Gene3D" id="3.30.50.10">
    <property type="entry name" value="Erythroid Transcription Factor GATA-1, subunit A"/>
    <property type="match status" value="1"/>
</dbReference>
<dbReference type="HOGENOM" id="CLU_1579871_0_0_1"/>
<dbReference type="SUPFAM" id="SSF57716">
    <property type="entry name" value="Glucocorticoid receptor-like (DNA-binding domain)"/>
    <property type="match status" value="1"/>
</dbReference>
<protein>
    <recommendedName>
        <fullName evidence="5">GATA-type domain-containing protein</fullName>
    </recommendedName>
</protein>
<evidence type="ECO:0000259" key="5">
    <source>
        <dbReference type="PROSITE" id="PS50114"/>
    </source>
</evidence>
<dbReference type="PROSITE" id="PS50114">
    <property type="entry name" value="GATA_ZN_FINGER_2"/>
    <property type="match status" value="1"/>
</dbReference>
<dbReference type="GO" id="GO:0006355">
    <property type="term" value="P:regulation of DNA-templated transcription"/>
    <property type="evidence" value="ECO:0007669"/>
    <property type="project" value="InterPro"/>
</dbReference>
<dbReference type="EMBL" id="GL379802">
    <property type="protein sequence ID" value="EGT37481.1"/>
    <property type="molecule type" value="Genomic_DNA"/>
</dbReference>
<keyword evidence="1" id="KW-0805">Transcription regulation</keyword>
<evidence type="ECO:0000256" key="2">
    <source>
        <dbReference type="ARBA" id="ARBA00023163"/>
    </source>
</evidence>
<dbReference type="AlphaFoldDB" id="G0MME0"/>
<feature type="domain" description="GATA-type" evidence="5">
    <location>
        <begin position="111"/>
        <end position="167"/>
    </location>
</feature>
<keyword evidence="7" id="KW-1185">Reference proteome</keyword>
<gene>
    <name evidence="6" type="ORF">CAEBREN_00230</name>
</gene>
<dbReference type="GO" id="GO:0008270">
    <property type="term" value="F:zinc ion binding"/>
    <property type="evidence" value="ECO:0007669"/>
    <property type="project" value="UniProtKB-KW"/>
</dbReference>
<dbReference type="InterPro" id="IPR013088">
    <property type="entry name" value="Znf_NHR/GATA"/>
</dbReference>
<reference evidence="7" key="1">
    <citation type="submission" date="2011-07" db="EMBL/GenBank/DDBJ databases">
        <authorList>
            <consortium name="Caenorhabditis brenneri Sequencing and Analysis Consortium"/>
            <person name="Wilson R.K."/>
        </authorList>
    </citation>
    <scope>NUCLEOTIDE SEQUENCE [LARGE SCALE GENOMIC DNA]</scope>
    <source>
        <strain evidence="7">PB2801</strain>
    </source>
</reference>
<accession>G0MME0</accession>